<accession>A0A448XHH7</accession>
<dbReference type="Proteomes" id="UP000784294">
    <property type="component" value="Unassembled WGS sequence"/>
</dbReference>
<gene>
    <name evidence="2" type="ORF">PXEA_LOCUS30127</name>
</gene>
<protein>
    <submittedName>
        <fullName evidence="2">Uncharacterized protein</fullName>
    </submittedName>
</protein>
<reference evidence="2" key="1">
    <citation type="submission" date="2018-11" db="EMBL/GenBank/DDBJ databases">
        <authorList>
            <consortium name="Pathogen Informatics"/>
        </authorList>
    </citation>
    <scope>NUCLEOTIDE SEQUENCE</scope>
</reference>
<dbReference type="EMBL" id="CAAALY010252916">
    <property type="protein sequence ID" value="VEL36687.1"/>
    <property type="molecule type" value="Genomic_DNA"/>
</dbReference>
<evidence type="ECO:0000256" key="1">
    <source>
        <dbReference type="SAM" id="MobiDB-lite"/>
    </source>
</evidence>
<dbReference type="AlphaFoldDB" id="A0A448XHH7"/>
<name>A0A448XHH7_9PLAT</name>
<keyword evidence="3" id="KW-1185">Reference proteome</keyword>
<comment type="caution">
    <text evidence="2">The sequence shown here is derived from an EMBL/GenBank/DDBJ whole genome shotgun (WGS) entry which is preliminary data.</text>
</comment>
<feature type="region of interest" description="Disordered" evidence="1">
    <location>
        <begin position="222"/>
        <end position="245"/>
    </location>
</feature>
<evidence type="ECO:0000313" key="3">
    <source>
        <dbReference type="Proteomes" id="UP000784294"/>
    </source>
</evidence>
<sequence length="257" mass="28217">MRACLGLQSHFASSATSPTPLHDRRLQPMLGSFKPCILALLDATARPFCPSTCHIQSPSLCHAKPHTRTYWCVYMHICLCVCVCVCIPVDKRTQTIPTIATHMHKLIGTGFVEPMSLLLATPQSNQLDQSPPAGVHYSTSPSGPGRPACVNPTLHRPPKRRRIADPRPTTHCDSFIPSCTARGGGEPHRPHNLSLPPVDTSPPHISIHRIVPLFKLLPAPPSSRMSGARPHTHTHTSTHTHTCMHVETPHRLGRTRL</sequence>
<feature type="region of interest" description="Disordered" evidence="1">
    <location>
        <begin position="124"/>
        <end position="169"/>
    </location>
</feature>
<proteinExistence type="predicted"/>
<evidence type="ECO:0000313" key="2">
    <source>
        <dbReference type="EMBL" id="VEL36687.1"/>
    </source>
</evidence>
<organism evidence="2 3">
    <name type="scientific">Protopolystoma xenopodis</name>
    <dbReference type="NCBI Taxonomy" id="117903"/>
    <lineage>
        <taxon>Eukaryota</taxon>
        <taxon>Metazoa</taxon>
        <taxon>Spiralia</taxon>
        <taxon>Lophotrochozoa</taxon>
        <taxon>Platyhelminthes</taxon>
        <taxon>Monogenea</taxon>
        <taxon>Polyopisthocotylea</taxon>
        <taxon>Polystomatidea</taxon>
        <taxon>Polystomatidae</taxon>
        <taxon>Protopolystoma</taxon>
    </lineage>
</organism>